<reference evidence="1" key="1">
    <citation type="submission" date="2023-02" db="EMBL/GenBank/DDBJ databases">
        <title>Actinokineospora globicatena NBRC 15670.</title>
        <authorList>
            <person name="Ichikawa N."/>
            <person name="Sato H."/>
            <person name="Tonouchi N."/>
        </authorList>
    </citation>
    <scope>NUCLEOTIDE SEQUENCE</scope>
    <source>
        <strain evidence="1">NBRC 15670</strain>
    </source>
</reference>
<evidence type="ECO:0000313" key="1">
    <source>
        <dbReference type="EMBL" id="GLW89767.1"/>
    </source>
</evidence>
<proteinExistence type="predicted"/>
<dbReference type="EMBL" id="BSSD01000001">
    <property type="protein sequence ID" value="GLW89767.1"/>
    <property type="molecule type" value="Genomic_DNA"/>
</dbReference>
<gene>
    <name evidence="1" type="ORF">Aglo03_05830</name>
</gene>
<dbReference type="InterPro" id="IPR025680">
    <property type="entry name" value="DddI"/>
</dbReference>
<dbReference type="Pfam" id="PF14430">
    <property type="entry name" value="Imm1"/>
    <property type="match status" value="1"/>
</dbReference>
<keyword evidence="2" id="KW-1185">Reference proteome</keyword>
<evidence type="ECO:0000313" key="2">
    <source>
        <dbReference type="Proteomes" id="UP001165042"/>
    </source>
</evidence>
<name>A0A9W6QJK0_9PSEU</name>
<comment type="caution">
    <text evidence="1">The sequence shown here is derived from an EMBL/GenBank/DDBJ whole genome shotgun (WGS) entry which is preliminary data.</text>
</comment>
<organism evidence="1 2">
    <name type="scientific">Actinokineospora globicatena</name>
    <dbReference type="NCBI Taxonomy" id="103729"/>
    <lineage>
        <taxon>Bacteria</taxon>
        <taxon>Bacillati</taxon>
        <taxon>Actinomycetota</taxon>
        <taxon>Actinomycetes</taxon>
        <taxon>Pseudonocardiales</taxon>
        <taxon>Pseudonocardiaceae</taxon>
        <taxon>Actinokineospora</taxon>
    </lineage>
</organism>
<accession>A0A9W6QJK0</accession>
<dbReference type="AlphaFoldDB" id="A0A9W6QJK0"/>
<protein>
    <recommendedName>
        <fullName evidence="3">Immunity protein Imm1</fullName>
    </recommendedName>
</protein>
<evidence type="ECO:0008006" key="3">
    <source>
        <dbReference type="Google" id="ProtNLM"/>
    </source>
</evidence>
<dbReference type="Proteomes" id="UP001165042">
    <property type="component" value="Unassembled WGS sequence"/>
</dbReference>
<sequence>MDVVAEVRALNSAGVDVPWLWEFTRTRQSSPNDEQPILTAGVNNSVGVLEWRQGQDVWVPASGANPDWTDYAAAGLHPYAVRPHTEVPVDAVYAAIMEFITTGDRPAGIEWRGGISIFD</sequence>